<name>A0ABD2YW25_9GENT</name>
<feature type="domain" description="LOB" evidence="2">
    <location>
        <begin position="4"/>
        <end position="105"/>
    </location>
</feature>
<evidence type="ECO:0000313" key="3">
    <source>
        <dbReference type="EMBL" id="KAL3510776.1"/>
    </source>
</evidence>
<dbReference type="InterPro" id="IPR004883">
    <property type="entry name" value="LOB"/>
</dbReference>
<sequence length="138" mass="15396">MNSTRCAACKYLRRRCPPDCIFSPYFPPTNPQRFLDVHKIYGASNVGKMLEKVPVNQRAETANSIYYEARCRIKDPVYGCAGIITMLGQQIYEAQSQLAKIQAEIAVLNGGHAELVPPFDQITVAPSFAYYSTEGLID</sequence>
<dbReference type="PANTHER" id="PTHR31301">
    <property type="entry name" value="LOB DOMAIN-CONTAINING PROTEIN 4-RELATED"/>
    <property type="match status" value="1"/>
</dbReference>
<dbReference type="Proteomes" id="UP001630127">
    <property type="component" value="Unassembled WGS sequence"/>
</dbReference>
<dbReference type="PROSITE" id="PS50891">
    <property type="entry name" value="LOB"/>
    <property type="match status" value="1"/>
</dbReference>
<evidence type="ECO:0000256" key="1">
    <source>
        <dbReference type="ARBA" id="ARBA00005474"/>
    </source>
</evidence>
<dbReference type="AlphaFoldDB" id="A0ABD2YW25"/>
<dbReference type="Pfam" id="PF03195">
    <property type="entry name" value="LOB"/>
    <property type="match status" value="1"/>
</dbReference>
<dbReference type="EMBL" id="JBJUIK010000012">
    <property type="protein sequence ID" value="KAL3510776.1"/>
    <property type="molecule type" value="Genomic_DNA"/>
</dbReference>
<reference evidence="3 4" key="1">
    <citation type="submission" date="2024-11" db="EMBL/GenBank/DDBJ databases">
        <title>A near-complete genome assembly of Cinchona calisaya.</title>
        <authorList>
            <person name="Lian D.C."/>
            <person name="Zhao X.W."/>
            <person name="Wei L."/>
        </authorList>
    </citation>
    <scope>NUCLEOTIDE SEQUENCE [LARGE SCALE GENOMIC DNA]</scope>
    <source>
        <tissue evidence="3">Nenye</tissue>
    </source>
</reference>
<protein>
    <recommendedName>
        <fullName evidence="2">LOB domain-containing protein</fullName>
    </recommendedName>
</protein>
<keyword evidence="4" id="KW-1185">Reference proteome</keyword>
<organism evidence="3 4">
    <name type="scientific">Cinchona calisaya</name>
    <dbReference type="NCBI Taxonomy" id="153742"/>
    <lineage>
        <taxon>Eukaryota</taxon>
        <taxon>Viridiplantae</taxon>
        <taxon>Streptophyta</taxon>
        <taxon>Embryophyta</taxon>
        <taxon>Tracheophyta</taxon>
        <taxon>Spermatophyta</taxon>
        <taxon>Magnoliopsida</taxon>
        <taxon>eudicotyledons</taxon>
        <taxon>Gunneridae</taxon>
        <taxon>Pentapetalae</taxon>
        <taxon>asterids</taxon>
        <taxon>lamiids</taxon>
        <taxon>Gentianales</taxon>
        <taxon>Rubiaceae</taxon>
        <taxon>Cinchonoideae</taxon>
        <taxon>Cinchoneae</taxon>
        <taxon>Cinchona</taxon>
    </lineage>
</organism>
<comment type="caution">
    <text evidence="3">The sequence shown here is derived from an EMBL/GenBank/DDBJ whole genome shotgun (WGS) entry which is preliminary data.</text>
</comment>
<dbReference type="PANTHER" id="PTHR31301:SF120">
    <property type="entry name" value="LOB DOMAIN-CONTAINING PROTEIN 23-RELATED"/>
    <property type="match status" value="1"/>
</dbReference>
<comment type="similarity">
    <text evidence="1">Belongs to the LOB domain-containing protein family.</text>
</comment>
<evidence type="ECO:0000259" key="2">
    <source>
        <dbReference type="PROSITE" id="PS50891"/>
    </source>
</evidence>
<evidence type="ECO:0000313" key="4">
    <source>
        <dbReference type="Proteomes" id="UP001630127"/>
    </source>
</evidence>
<accession>A0ABD2YW25</accession>
<gene>
    <name evidence="3" type="ORF">ACH5RR_030177</name>
</gene>
<proteinExistence type="inferred from homology"/>